<evidence type="ECO:0000313" key="12">
    <source>
        <dbReference type="EMBL" id="GGF58651.1"/>
    </source>
</evidence>
<proteinExistence type="inferred from homology"/>
<keyword evidence="13" id="KW-1185">Reference proteome</keyword>
<evidence type="ECO:0000256" key="3">
    <source>
        <dbReference type="ARBA" id="ARBA00022448"/>
    </source>
</evidence>
<evidence type="ECO:0000256" key="7">
    <source>
        <dbReference type="ARBA" id="ARBA00022989"/>
    </source>
</evidence>
<feature type="transmembrane region" description="Helical" evidence="10">
    <location>
        <begin position="30"/>
        <end position="48"/>
    </location>
</feature>
<reference evidence="12" key="1">
    <citation type="journal article" date="2014" name="Int. J. Syst. Evol. Microbiol.">
        <title>Complete genome sequence of Corynebacterium casei LMG S-19264T (=DSM 44701T), isolated from a smear-ripened cheese.</title>
        <authorList>
            <consortium name="US DOE Joint Genome Institute (JGI-PGF)"/>
            <person name="Walter F."/>
            <person name="Albersmeier A."/>
            <person name="Kalinowski J."/>
            <person name="Ruckert C."/>
        </authorList>
    </citation>
    <scope>NUCLEOTIDE SEQUENCE</scope>
    <source>
        <strain evidence="12">CGMCC 1.15254</strain>
    </source>
</reference>
<keyword evidence="6" id="KW-0283">Flagellar rotation</keyword>
<keyword evidence="3" id="KW-0813">Transport</keyword>
<evidence type="ECO:0000256" key="2">
    <source>
        <dbReference type="ARBA" id="ARBA00008038"/>
    </source>
</evidence>
<evidence type="ECO:0000256" key="5">
    <source>
        <dbReference type="ARBA" id="ARBA00022692"/>
    </source>
</evidence>
<feature type="transmembrane region" description="Helical" evidence="10">
    <location>
        <begin position="153"/>
        <end position="172"/>
    </location>
</feature>
<keyword evidence="8 10" id="KW-0472">Membrane</keyword>
<gene>
    <name evidence="12" type="primary">pomA</name>
    <name evidence="12" type="ORF">GCM10011332_10260</name>
</gene>
<comment type="similarity">
    <text evidence="2">Belongs to the MotA family.</text>
</comment>
<dbReference type="GO" id="GO:0071978">
    <property type="term" value="P:bacterial-type flagellum-dependent swarming motility"/>
    <property type="evidence" value="ECO:0007669"/>
    <property type="project" value="InterPro"/>
</dbReference>
<dbReference type="GO" id="GO:0005886">
    <property type="term" value="C:plasma membrane"/>
    <property type="evidence" value="ECO:0007669"/>
    <property type="project" value="UniProtKB-SubCell"/>
</dbReference>
<evidence type="ECO:0000256" key="6">
    <source>
        <dbReference type="ARBA" id="ARBA00022779"/>
    </source>
</evidence>
<feature type="transmembrane region" description="Helical" evidence="10">
    <location>
        <begin position="178"/>
        <end position="201"/>
    </location>
</feature>
<dbReference type="Pfam" id="PF01618">
    <property type="entry name" value="MotA_ExbB"/>
    <property type="match status" value="1"/>
</dbReference>
<comment type="caution">
    <text evidence="12">The sequence shown here is derived from an EMBL/GenBank/DDBJ whole genome shotgun (WGS) entry which is preliminary data.</text>
</comment>
<dbReference type="Proteomes" id="UP000632498">
    <property type="component" value="Unassembled WGS sequence"/>
</dbReference>
<comment type="subcellular location">
    <subcellularLocation>
        <location evidence="1">Cell membrane</location>
        <topology evidence="1">Multi-pass membrane protein</topology>
    </subcellularLocation>
</comment>
<dbReference type="AlphaFoldDB" id="A0A917F9M0"/>
<keyword evidence="12" id="KW-0966">Cell projection</keyword>
<evidence type="ECO:0000313" key="13">
    <source>
        <dbReference type="Proteomes" id="UP000632498"/>
    </source>
</evidence>
<keyword evidence="12" id="KW-0282">Flagellum</keyword>
<evidence type="ECO:0000256" key="1">
    <source>
        <dbReference type="ARBA" id="ARBA00004651"/>
    </source>
</evidence>
<feature type="region of interest" description="Disordered" evidence="9">
    <location>
        <begin position="249"/>
        <end position="268"/>
    </location>
</feature>
<feature type="domain" description="MotA/TolQ/ExbB proton channel" evidence="11">
    <location>
        <begin position="100"/>
        <end position="213"/>
    </location>
</feature>
<accession>A0A917F9M0</accession>
<keyword evidence="12" id="KW-0969">Cilium</keyword>
<dbReference type="EMBL" id="BMHV01000006">
    <property type="protein sequence ID" value="GGF58651.1"/>
    <property type="molecule type" value="Genomic_DNA"/>
</dbReference>
<dbReference type="PANTHER" id="PTHR30433:SF2">
    <property type="entry name" value="MOTILITY PROTEIN A"/>
    <property type="match status" value="1"/>
</dbReference>
<dbReference type="InterPro" id="IPR000540">
    <property type="entry name" value="Flag_MotA_CS"/>
</dbReference>
<sequence length="268" mass="29215">MQFDFATIAGLIIGLTVVTLAILTGSDIAIFFNIPGFLIVFGGTFAATLIKFPLSGIFISIPIGIRAAFTVQKEKPRDYIRQAIQLVKRARKNGIQTIEKNNLKNPFFKKGVQLCADGRDLDYIRKILTQEMAMAIQREEIGGKIFRAIGDSAPAFGMFGTIVGLIQMLANMQDPSTIGPAMAVALLTTLYGVLIANLIALPIADKLESKSAEDKALRSLIIECVFQIQQMQNPTAMLEILEPHLPEKQRQIGSGGSYTAGRDAKKRG</sequence>
<keyword evidence="5 10" id="KW-0812">Transmembrane</keyword>
<feature type="transmembrane region" description="Helical" evidence="10">
    <location>
        <begin position="6"/>
        <end position="23"/>
    </location>
</feature>
<dbReference type="PANTHER" id="PTHR30433">
    <property type="entry name" value="CHEMOTAXIS PROTEIN MOTA"/>
    <property type="match status" value="1"/>
</dbReference>
<dbReference type="PROSITE" id="PS01307">
    <property type="entry name" value="MOTA"/>
    <property type="match status" value="1"/>
</dbReference>
<organism evidence="12 13">
    <name type="scientific">Terasakiella brassicae</name>
    <dbReference type="NCBI Taxonomy" id="1634917"/>
    <lineage>
        <taxon>Bacteria</taxon>
        <taxon>Pseudomonadati</taxon>
        <taxon>Pseudomonadota</taxon>
        <taxon>Alphaproteobacteria</taxon>
        <taxon>Rhodospirillales</taxon>
        <taxon>Terasakiellaceae</taxon>
        <taxon>Terasakiella</taxon>
    </lineage>
</organism>
<evidence type="ECO:0000256" key="8">
    <source>
        <dbReference type="ARBA" id="ARBA00023136"/>
    </source>
</evidence>
<dbReference type="InterPro" id="IPR047055">
    <property type="entry name" value="MotA-like"/>
</dbReference>
<keyword evidence="4" id="KW-1003">Cell membrane</keyword>
<dbReference type="InterPro" id="IPR002898">
    <property type="entry name" value="MotA_ExbB_proton_chnl"/>
</dbReference>
<evidence type="ECO:0000256" key="4">
    <source>
        <dbReference type="ARBA" id="ARBA00022475"/>
    </source>
</evidence>
<evidence type="ECO:0000256" key="9">
    <source>
        <dbReference type="SAM" id="MobiDB-lite"/>
    </source>
</evidence>
<evidence type="ECO:0000256" key="10">
    <source>
        <dbReference type="SAM" id="Phobius"/>
    </source>
</evidence>
<protein>
    <submittedName>
        <fullName evidence="12">Flagellar motor protein PomA</fullName>
    </submittedName>
</protein>
<reference evidence="12" key="2">
    <citation type="submission" date="2020-09" db="EMBL/GenBank/DDBJ databases">
        <authorList>
            <person name="Sun Q."/>
            <person name="Zhou Y."/>
        </authorList>
    </citation>
    <scope>NUCLEOTIDE SEQUENCE</scope>
    <source>
        <strain evidence="12">CGMCC 1.15254</strain>
    </source>
</reference>
<evidence type="ECO:0000259" key="11">
    <source>
        <dbReference type="Pfam" id="PF01618"/>
    </source>
</evidence>
<keyword evidence="7 10" id="KW-1133">Transmembrane helix</keyword>
<dbReference type="GO" id="GO:0006935">
    <property type="term" value="P:chemotaxis"/>
    <property type="evidence" value="ECO:0007669"/>
    <property type="project" value="InterPro"/>
</dbReference>
<dbReference type="RefSeq" id="WP_188662412.1">
    <property type="nucleotide sequence ID" value="NZ_BMHV01000006.1"/>
</dbReference>
<name>A0A917F9M0_9PROT</name>